<dbReference type="GO" id="GO:0022904">
    <property type="term" value="P:respiratory electron transport chain"/>
    <property type="evidence" value="ECO:0007669"/>
    <property type="project" value="InterPro"/>
</dbReference>
<dbReference type="InterPro" id="IPR011577">
    <property type="entry name" value="Cyt_b561_bac/Ni-Hgenase"/>
</dbReference>
<feature type="transmembrane region" description="Helical" evidence="13">
    <location>
        <begin position="54"/>
        <end position="71"/>
    </location>
</feature>
<evidence type="ECO:0000256" key="8">
    <source>
        <dbReference type="ARBA" id="ARBA00022982"/>
    </source>
</evidence>
<dbReference type="Pfam" id="PF01292">
    <property type="entry name" value="Ni_hydr_CYTB"/>
    <property type="match status" value="1"/>
</dbReference>
<dbReference type="Proteomes" id="UP001320119">
    <property type="component" value="Chromosome"/>
</dbReference>
<evidence type="ECO:0000256" key="3">
    <source>
        <dbReference type="ARBA" id="ARBA00022448"/>
    </source>
</evidence>
<feature type="transmembrane region" description="Helical" evidence="13">
    <location>
        <begin position="16"/>
        <end position="34"/>
    </location>
</feature>
<reference evidence="15 16" key="1">
    <citation type="journal article" date="2022" name="IScience">
        <title>An ultrasensitive nanofiber-based assay for enzymatic hydrolysis and deep-sea microbial degradation of cellulose.</title>
        <authorList>
            <person name="Tsudome M."/>
            <person name="Tachioka M."/>
            <person name="Miyazaki M."/>
            <person name="Uchimura K."/>
            <person name="Tsuda M."/>
            <person name="Takaki Y."/>
            <person name="Deguchi S."/>
        </authorList>
    </citation>
    <scope>NUCLEOTIDE SEQUENCE [LARGE SCALE GENOMIC DNA]</scope>
    <source>
        <strain evidence="15 16">GE09</strain>
    </source>
</reference>
<dbReference type="InterPro" id="IPR052168">
    <property type="entry name" value="Cytochrome_b561_oxidase"/>
</dbReference>
<evidence type="ECO:0000256" key="12">
    <source>
        <dbReference type="ARBA" id="ARBA00037975"/>
    </source>
</evidence>
<sequence>MIKNSTTRFGLLSRSIHWLSALLVLSLFAVGLWMQGLDYYHDWYRTAPDLHRSFGIVLMLLTVARLVWYRFSPKPKPLSGHSRIERIVSVAVHHSLMLLLFVMFISGYLITTAKGDPLYFFNLFGIPSTVNGIANLEDIAGDIHKYVAFFIIGFVVLHVAGALKHHFIDKDLTLKRMLGLDKNA</sequence>
<name>A0AAN2BKX9_9GAMM</name>
<comment type="similarity">
    <text evidence="12">Belongs to the cytochrome b561 family.</text>
</comment>
<protein>
    <submittedName>
        <fullName evidence="15">Cytochrome b561</fullName>
    </submittedName>
</protein>
<dbReference type="RefSeq" id="WP_236982791.1">
    <property type="nucleotide sequence ID" value="NZ_AP023086.1"/>
</dbReference>
<accession>A0AAN2BKX9</accession>
<evidence type="ECO:0000259" key="14">
    <source>
        <dbReference type="Pfam" id="PF01292"/>
    </source>
</evidence>
<feature type="transmembrane region" description="Helical" evidence="13">
    <location>
        <begin position="91"/>
        <end position="111"/>
    </location>
</feature>
<keyword evidence="11 13" id="KW-0472">Membrane</keyword>
<dbReference type="SUPFAM" id="SSF81342">
    <property type="entry name" value="Transmembrane di-heme cytochromes"/>
    <property type="match status" value="1"/>
</dbReference>
<evidence type="ECO:0000256" key="5">
    <source>
        <dbReference type="ARBA" id="ARBA00022617"/>
    </source>
</evidence>
<keyword evidence="10" id="KW-0408">Iron</keyword>
<dbReference type="GO" id="GO:0009055">
    <property type="term" value="F:electron transfer activity"/>
    <property type="evidence" value="ECO:0007669"/>
    <property type="project" value="InterPro"/>
</dbReference>
<feature type="transmembrane region" description="Helical" evidence="13">
    <location>
        <begin position="146"/>
        <end position="168"/>
    </location>
</feature>
<dbReference type="InterPro" id="IPR016174">
    <property type="entry name" value="Di-haem_cyt_TM"/>
</dbReference>
<dbReference type="KEGG" id="marq:MARGE09_P2648"/>
<evidence type="ECO:0000256" key="13">
    <source>
        <dbReference type="SAM" id="Phobius"/>
    </source>
</evidence>
<dbReference type="GO" id="GO:0046872">
    <property type="term" value="F:metal ion binding"/>
    <property type="evidence" value="ECO:0007669"/>
    <property type="project" value="UniProtKB-KW"/>
</dbReference>
<dbReference type="GO" id="GO:0005886">
    <property type="term" value="C:plasma membrane"/>
    <property type="evidence" value="ECO:0007669"/>
    <property type="project" value="UniProtKB-SubCell"/>
</dbReference>
<feature type="domain" description="Cytochrome b561 bacterial/Ni-hydrogenase" evidence="14">
    <location>
        <begin position="8"/>
        <end position="179"/>
    </location>
</feature>
<keyword evidence="3" id="KW-0813">Transport</keyword>
<comment type="cofactor">
    <cofactor evidence="1">
        <name>heme b</name>
        <dbReference type="ChEBI" id="CHEBI:60344"/>
    </cofactor>
</comment>
<keyword evidence="16" id="KW-1185">Reference proteome</keyword>
<keyword evidence="7" id="KW-0479">Metal-binding</keyword>
<comment type="subcellular location">
    <subcellularLocation>
        <location evidence="2">Cell membrane</location>
        <topology evidence="2">Multi-pass membrane protein</topology>
    </subcellularLocation>
</comment>
<dbReference type="EMBL" id="AP023086">
    <property type="protein sequence ID" value="BCD98447.1"/>
    <property type="molecule type" value="Genomic_DNA"/>
</dbReference>
<proteinExistence type="inferred from homology"/>
<keyword evidence="4" id="KW-1003">Cell membrane</keyword>
<evidence type="ECO:0000256" key="10">
    <source>
        <dbReference type="ARBA" id="ARBA00023004"/>
    </source>
</evidence>
<keyword evidence="9 13" id="KW-1133">Transmembrane helix</keyword>
<evidence type="ECO:0000313" key="16">
    <source>
        <dbReference type="Proteomes" id="UP001320119"/>
    </source>
</evidence>
<dbReference type="PANTHER" id="PTHR30529:SF1">
    <property type="entry name" value="CYTOCHROME B561 HOMOLOG 2"/>
    <property type="match status" value="1"/>
</dbReference>
<keyword evidence="6 13" id="KW-0812">Transmembrane</keyword>
<evidence type="ECO:0000256" key="6">
    <source>
        <dbReference type="ARBA" id="ARBA00022692"/>
    </source>
</evidence>
<dbReference type="GO" id="GO:0020037">
    <property type="term" value="F:heme binding"/>
    <property type="evidence" value="ECO:0007669"/>
    <property type="project" value="TreeGrafter"/>
</dbReference>
<evidence type="ECO:0000313" key="15">
    <source>
        <dbReference type="EMBL" id="BCD98447.1"/>
    </source>
</evidence>
<dbReference type="PANTHER" id="PTHR30529">
    <property type="entry name" value="CYTOCHROME B561"/>
    <property type="match status" value="1"/>
</dbReference>
<gene>
    <name evidence="15" type="ORF">MARGE09_P2648</name>
</gene>
<evidence type="ECO:0000256" key="9">
    <source>
        <dbReference type="ARBA" id="ARBA00022989"/>
    </source>
</evidence>
<evidence type="ECO:0000256" key="4">
    <source>
        <dbReference type="ARBA" id="ARBA00022475"/>
    </source>
</evidence>
<keyword evidence="5" id="KW-0349">Heme</keyword>
<dbReference type="Gene3D" id="1.20.950.20">
    <property type="entry name" value="Transmembrane di-heme cytochromes, Chain C"/>
    <property type="match status" value="1"/>
</dbReference>
<keyword evidence="8" id="KW-0249">Electron transport</keyword>
<evidence type="ECO:0000256" key="7">
    <source>
        <dbReference type="ARBA" id="ARBA00022723"/>
    </source>
</evidence>
<organism evidence="15 16">
    <name type="scientific">Marinagarivorans cellulosilyticus</name>
    <dbReference type="NCBI Taxonomy" id="2721545"/>
    <lineage>
        <taxon>Bacteria</taxon>
        <taxon>Pseudomonadati</taxon>
        <taxon>Pseudomonadota</taxon>
        <taxon>Gammaproteobacteria</taxon>
        <taxon>Cellvibrionales</taxon>
        <taxon>Cellvibrionaceae</taxon>
        <taxon>Marinagarivorans</taxon>
    </lineage>
</organism>
<dbReference type="AlphaFoldDB" id="A0AAN2BKX9"/>
<evidence type="ECO:0000256" key="11">
    <source>
        <dbReference type="ARBA" id="ARBA00023136"/>
    </source>
</evidence>
<evidence type="ECO:0000256" key="2">
    <source>
        <dbReference type="ARBA" id="ARBA00004651"/>
    </source>
</evidence>
<evidence type="ECO:0000256" key="1">
    <source>
        <dbReference type="ARBA" id="ARBA00001970"/>
    </source>
</evidence>